<dbReference type="GO" id="GO:0016787">
    <property type="term" value="F:hydrolase activity"/>
    <property type="evidence" value="ECO:0007669"/>
    <property type="project" value="UniProtKB-KW"/>
</dbReference>
<proteinExistence type="predicted"/>
<dbReference type="RefSeq" id="WP_184344407.1">
    <property type="nucleotide sequence ID" value="NZ_JACHIG010000018.1"/>
</dbReference>
<evidence type="ECO:0000313" key="2">
    <source>
        <dbReference type="Proteomes" id="UP000590740"/>
    </source>
</evidence>
<dbReference type="SUPFAM" id="SSF56784">
    <property type="entry name" value="HAD-like"/>
    <property type="match status" value="1"/>
</dbReference>
<organism evidence="1 2">
    <name type="scientific">Prosthecobacter vanneervenii</name>
    <dbReference type="NCBI Taxonomy" id="48466"/>
    <lineage>
        <taxon>Bacteria</taxon>
        <taxon>Pseudomonadati</taxon>
        <taxon>Verrucomicrobiota</taxon>
        <taxon>Verrucomicrobiia</taxon>
        <taxon>Verrucomicrobiales</taxon>
        <taxon>Verrucomicrobiaceae</taxon>
        <taxon>Prosthecobacter</taxon>
    </lineage>
</organism>
<evidence type="ECO:0000313" key="1">
    <source>
        <dbReference type="EMBL" id="MBB5035522.1"/>
    </source>
</evidence>
<dbReference type="InterPro" id="IPR023214">
    <property type="entry name" value="HAD_sf"/>
</dbReference>
<gene>
    <name evidence="1" type="ORF">HNQ65_005133</name>
</gene>
<dbReference type="EMBL" id="JACHIG010000018">
    <property type="protein sequence ID" value="MBB5035522.1"/>
    <property type="molecule type" value="Genomic_DNA"/>
</dbReference>
<dbReference type="AlphaFoldDB" id="A0A7W8DMQ3"/>
<dbReference type="InterPro" id="IPR036412">
    <property type="entry name" value="HAD-like_sf"/>
</dbReference>
<comment type="caution">
    <text evidence="1">The sequence shown here is derived from an EMBL/GenBank/DDBJ whole genome shotgun (WGS) entry which is preliminary data.</text>
</comment>
<name>A0A7W8DMQ3_9BACT</name>
<sequence>MPARSYAFFDLDHTLLPFDTQALFCNFVLHREPWRVLLHALFVPVALGRACGLVSTATAKRAFLSYLRGMSRERLAEYAHEFASVCVPRWAYPDLRAEILRHKHQNRILVLNTASPDFYAREIAHVLGFDYCIATRFEIGRKFPGMPRLVTGNNKHEAKIVAMEEAVPGLTELTEKERANCWSYSDSAADLPLLEYAGYGVLIHPSGSLAAIGRQRDWAILRPERPYRTKAGDMLRVVLQMFGLHPE</sequence>
<dbReference type="Gene3D" id="1.20.1440.100">
    <property type="entry name" value="SG protein - dephosphorylation function"/>
    <property type="match status" value="1"/>
</dbReference>
<keyword evidence="1" id="KW-0378">Hydrolase</keyword>
<reference evidence="1 2" key="1">
    <citation type="submission" date="2020-08" db="EMBL/GenBank/DDBJ databases">
        <title>Genomic Encyclopedia of Type Strains, Phase IV (KMG-IV): sequencing the most valuable type-strain genomes for metagenomic binning, comparative biology and taxonomic classification.</title>
        <authorList>
            <person name="Goeker M."/>
        </authorList>
    </citation>
    <scope>NUCLEOTIDE SEQUENCE [LARGE SCALE GENOMIC DNA]</scope>
    <source>
        <strain evidence="1 2">DSM 12252</strain>
    </source>
</reference>
<dbReference type="Gene3D" id="3.40.50.1000">
    <property type="entry name" value="HAD superfamily/HAD-like"/>
    <property type="match status" value="1"/>
</dbReference>
<keyword evidence="2" id="KW-1185">Reference proteome</keyword>
<dbReference type="NCBIfam" id="TIGR01488">
    <property type="entry name" value="HAD-SF-IB"/>
    <property type="match status" value="1"/>
</dbReference>
<dbReference type="Pfam" id="PF12710">
    <property type="entry name" value="HAD"/>
    <property type="match status" value="1"/>
</dbReference>
<accession>A0A7W8DMQ3</accession>
<dbReference type="Proteomes" id="UP000590740">
    <property type="component" value="Unassembled WGS sequence"/>
</dbReference>
<protein>
    <submittedName>
        <fullName evidence="1">HAD superfamily phosphoserine phosphatase-like hydrolase</fullName>
    </submittedName>
</protein>